<evidence type="ECO:0000256" key="6">
    <source>
        <dbReference type="ARBA" id="ARBA00022989"/>
    </source>
</evidence>
<keyword evidence="4" id="KW-0997">Cell inner membrane</keyword>
<dbReference type="InterPro" id="IPR046357">
    <property type="entry name" value="PPIase_dom_sf"/>
</dbReference>
<evidence type="ECO:0000256" key="2">
    <source>
        <dbReference type="ARBA" id="ARBA00018370"/>
    </source>
</evidence>
<evidence type="ECO:0000256" key="13">
    <source>
        <dbReference type="ARBA" id="ARBA00042775"/>
    </source>
</evidence>
<dbReference type="AlphaFoldDB" id="A0A0M6XZE1"/>
<dbReference type="Proteomes" id="UP000048926">
    <property type="component" value="Unassembled WGS sequence"/>
</dbReference>
<keyword evidence="14" id="KW-0697">Rotamase</keyword>
<dbReference type="Pfam" id="PF13624">
    <property type="entry name" value="SurA_N_3"/>
    <property type="match status" value="1"/>
</dbReference>
<protein>
    <recommendedName>
        <fullName evidence="2">Parvulin-like PPIase</fullName>
    </recommendedName>
    <alternativeName>
        <fullName evidence="9">Peptidyl-prolyl cis-trans isomerase plp</fullName>
    </alternativeName>
    <alternativeName>
        <fullName evidence="12">Periplasmic chaperone PpiD</fullName>
    </alternativeName>
    <alternativeName>
        <fullName evidence="13">Periplasmic folding chaperone</fullName>
    </alternativeName>
    <alternativeName>
        <fullName evidence="10">Rotamase plp</fullName>
    </alternativeName>
</protein>
<reference evidence="18" key="1">
    <citation type="submission" date="2015-07" db="EMBL/GenBank/DDBJ databases">
        <authorList>
            <person name="Rodrigo-Torres Lidia"/>
            <person name="Arahal R.David."/>
        </authorList>
    </citation>
    <scope>NUCLEOTIDE SEQUENCE [LARGE SCALE GENOMIC DNA]</scope>
    <source>
        <strain evidence="18">CECT 4801</strain>
    </source>
</reference>
<dbReference type="Pfam" id="PF13145">
    <property type="entry name" value="Rotamase_2"/>
    <property type="match status" value="1"/>
</dbReference>
<name>A0A0M6XZE1_9HYPH</name>
<evidence type="ECO:0000313" key="17">
    <source>
        <dbReference type="EMBL" id="CTQ42388.1"/>
    </source>
</evidence>
<evidence type="ECO:0000256" key="8">
    <source>
        <dbReference type="ARBA" id="ARBA00023186"/>
    </source>
</evidence>
<evidence type="ECO:0000256" key="14">
    <source>
        <dbReference type="PROSITE-ProRule" id="PRU00278"/>
    </source>
</evidence>
<dbReference type="InterPro" id="IPR027304">
    <property type="entry name" value="Trigger_fact/SurA_dom_sf"/>
</dbReference>
<dbReference type="PANTHER" id="PTHR47529:SF1">
    <property type="entry name" value="PERIPLASMIC CHAPERONE PPID"/>
    <property type="match status" value="1"/>
</dbReference>
<feature type="transmembrane region" description="Helical" evidence="15">
    <location>
        <begin position="12"/>
        <end position="34"/>
    </location>
</feature>
<dbReference type="OrthoDB" id="9768393at2"/>
<keyword evidence="3" id="KW-1003">Cell membrane</keyword>
<gene>
    <name evidence="17" type="primary">ppiD</name>
    <name evidence="17" type="ORF">LAL4801_00816</name>
</gene>
<evidence type="ECO:0000256" key="15">
    <source>
        <dbReference type="SAM" id="Phobius"/>
    </source>
</evidence>
<keyword evidence="8" id="KW-0143">Chaperone</keyword>
<dbReference type="RefSeq" id="WP_055656559.1">
    <property type="nucleotide sequence ID" value="NZ_CXST01000001.1"/>
</dbReference>
<accession>A0A0M6XZE1</accession>
<dbReference type="InterPro" id="IPR052029">
    <property type="entry name" value="PpiD_chaperone"/>
</dbReference>
<evidence type="ECO:0000256" key="11">
    <source>
        <dbReference type="ARBA" id="ARBA00038408"/>
    </source>
</evidence>
<organism evidence="17 18">
    <name type="scientific">Roseibium aggregatum</name>
    <dbReference type="NCBI Taxonomy" id="187304"/>
    <lineage>
        <taxon>Bacteria</taxon>
        <taxon>Pseudomonadati</taxon>
        <taxon>Pseudomonadota</taxon>
        <taxon>Alphaproteobacteria</taxon>
        <taxon>Hyphomicrobiales</taxon>
        <taxon>Stappiaceae</taxon>
        <taxon>Roseibium</taxon>
    </lineage>
</organism>
<comment type="similarity">
    <text evidence="11">Belongs to the PpiD chaperone family.</text>
</comment>
<evidence type="ECO:0000313" key="18">
    <source>
        <dbReference type="Proteomes" id="UP000048926"/>
    </source>
</evidence>
<keyword evidence="7 15" id="KW-0472">Membrane</keyword>
<keyword evidence="14 17" id="KW-0413">Isomerase</keyword>
<dbReference type="GO" id="GO:0005886">
    <property type="term" value="C:plasma membrane"/>
    <property type="evidence" value="ECO:0007669"/>
    <property type="project" value="UniProtKB-SubCell"/>
</dbReference>
<evidence type="ECO:0000256" key="9">
    <source>
        <dbReference type="ARBA" id="ARBA00030642"/>
    </source>
</evidence>
<dbReference type="Gene3D" id="3.10.50.40">
    <property type="match status" value="1"/>
</dbReference>
<evidence type="ECO:0000256" key="7">
    <source>
        <dbReference type="ARBA" id="ARBA00023136"/>
    </source>
</evidence>
<dbReference type="InterPro" id="IPR000297">
    <property type="entry name" value="PPIase_PpiC"/>
</dbReference>
<dbReference type="SUPFAM" id="SSF54534">
    <property type="entry name" value="FKBP-like"/>
    <property type="match status" value="1"/>
</dbReference>
<dbReference type="EMBL" id="CXST01000001">
    <property type="protein sequence ID" value="CTQ42388.1"/>
    <property type="molecule type" value="Genomic_DNA"/>
</dbReference>
<comment type="subcellular location">
    <subcellularLocation>
        <location evidence="1">Cell inner membrane</location>
        <topology evidence="1">Single-pass type II membrane protein</topology>
        <orientation evidence="1">Periplasmic side</orientation>
    </subcellularLocation>
</comment>
<evidence type="ECO:0000256" key="10">
    <source>
        <dbReference type="ARBA" id="ARBA00031484"/>
    </source>
</evidence>
<evidence type="ECO:0000256" key="4">
    <source>
        <dbReference type="ARBA" id="ARBA00022519"/>
    </source>
</evidence>
<proteinExistence type="inferred from homology"/>
<sequence>MLDALRKGAGTWVAKLFIALLIFSFAVWGISGFLTGVGQNTAAKVGDTEVSLFDFDRAYRQDLGRLAQQFGRPLTPAEGATLGVPQQTLGKLVAEAAMNNTAQNMKLGVSDERLATIIQSDPAFQGLGGRYDKNRLQQVLQANGYREDEYVVERRKVAERAQLAEGLAGSMKAPIAYLEVLDAYQGETRSVDYLVVTPEFIGDIEDPAEGVLTTYFEENKDNFRAPEFREIKYVSLTPTSLSRPDDISDEDARAEFERRSEDFFQPERRKIRQMSFPSQQAAEEAAEEIANGKTFDELMTDRNLANNDVALGVMAKADFLDEAIGDAAFSLEEGATSGTVEGRFSTVILNVEEILPESTKPFEDVKDEIVQSLAKEQAEREILDLLNEVEDARAGGAPLDEIGERFSLTVETPPAFDASGNGEDGKPVTLPDAEGLVAGAFDSDIGIENDVLQLGEQGFLWYDVAKVIPSRERTLDEVREDVIAAWKRDELGKRLSDTAADLLAKAEGGTPFITLSAETGLEVKSATDLKRNTPSGDFGREAVSAVFDGPVGTSAVTETNDGNGRIVLKVSGSNVPDFQSDAPQVAALGQQLSQQIQDTLLGQFISDRETKAGVEINNAGIAQMIGLDRN</sequence>
<evidence type="ECO:0000259" key="16">
    <source>
        <dbReference type="PROSITE" id="PS50198"/>
    </source>
</evidence>
<keyword evidence="5 15" id="KW-0812">Transmembrane</keyword>
<keyword evidence="6 15" id="KW-1133">Transmembrane helix</keyword>
<evidence type="ECO:0000256" key="12">
    <source>
        <dbReference type="ARBA" id="ARBA00040743"/>
    </source>
</evidence>
<keyword evidence="18" id="KW-1185">Reference proteome</keyword>
<feature type="domain" description="PpiC" evidence="16">
    <location>
        <begin position="266"/>
        <end position="353"/>
    </location>
</feature>
<evidence type="ECO:0000256" key="5">
    <source>
        <dbReference type="ARBA" id="ARBA00022692"/>
    </source>
</evidence>
<dbReference type="PROSITE" id="PS50198">
    <property type="entry name" value="PPIC_PPIASE_2"/>
    <property type="match status" value="1"/>
</dbReference>
<dbReference type="GO" id="GO:0003755">
    <property type="term" value="F:peptidyl-prolyl cis-trans isomerase activity"/>
    <property type="evidence" value="ECO:0007669"/>
    <property type="project" value="UniProtKB-KW"/>
</dbReference>
<evidence type="ECO:0000256" key="1">
    <source>
        <dbReference type="ARBA" id="ARBA00004382"/>
    </source>
</evidence>
<dbReference type="PANTHER" id="PTHR47529">
    <property type="entry name" value="PEPTIDYL-PROLYL CIS-TRANS ISOMERASE D"/>
    <property type="match status" value="1"/>
</dbReference>
<evidence type="ECO:0000256" key="3">
    <source>
        <dbReference type="ARBA" id="ARBA00022475"/>
    </source>
</evidence>
<dbReference type="STRING" id="187304.B0E33_26065"/>
<dbReference type="SUPFAM" id="SSF109998">
    <property type="entry name" value="Triger factor/SurA peptide-binding domain-like"/>
    <property type="match status" value="1"/>
</dbReference>